<dbReference type="Pfam" id="PF13307">
    <property type="entry name" value="Helicase_C_2"/>
    <property type="match status" value="1"/>
</dbReference>
<comment type="similarity">
    <text evidence="4">Belongs to the helicase family. DinG subfamily.</text>
</comment>
<keyword evidence="7" id="KW-1185">Reference proteome</keyword>
<comment type="caution">
    <text evidence="6">The sequence shown here is derived from an EMBL/GenBank/DDBJ whole genome shotgun (WGS) entry which is preliminary data.</text>
</comment>
<keyword evidence="3" id="KW-0067">ATP-binding</keyword>
<dbReference type="PANTHER" id="PTHR11472:SF34">
    <property type="entry name" value="REGULATOR OF TELOMERE ELONGATION HELICASE 1"/>
    <property type="match status" value="1"/>
</dbReference>
<protein>
    <submittedName>
        <fullName evidence="6">ATP-dependent DNA helicase</fullName>
        <ecNumber evidence="6">3.6.4.12</ecNumber>
    </submittedName>
</protein>
<evidence type="ECO:0000256" key="4">
    <source>
        <dbReference type="ARBA" id="ARBA00038058"/>
    </source>
</evidence>
<dbReference type="InterPro" id="IPR014013">
    <property type="entry name" value="Helic_SF1/SF2_ATP-bd_DinG/Rad3"/>
</dbReference>
<organism evidence="6 7">
    <name type="scientific">Ferrovibrio xuzhouensis</name>
    <dbReference type="NCBI Taxonomy" id="1576914"/>
    <lineage>
        <taxon>Bacteria</taxon>
        <taxon>Pseudomonadati</taxon>
        <taxon>Pseudomonadota</taxon>
        <taxon>Alphaproteobacteria</taxon>
        <taxon>Rhodospirillales</taxon>
        <taxon>Rhodospirillaceae</taxon>
        <taxon>Ferrovibrio</taxon>
    </lineage>
</organism>
<dbReference type="Proteomes" id="UP001595711">
    <property type="component" value="Unassembled WGS sequence"/>
</dbReference>
<dbReference type="RefSeq" id="WP_379724795.1">
    <property type="nucleotide sequence ID" value="NZ_JBHRYJ010000001.1"/>
</dbReference>
<dbReference type="Gene3D" id="3.40.50.300">
    <property type="entry name" value="P-loop containing nucleotide triphosphate hydrolases"/>
    <property type="match status" value="2"/>
</dbReference>
<accession>A0ABV7VFK4</accession>
<dbReference type="PANTHER" id="PTHR11472">
    <property type="entry name" value="DNA REPAIR DEAD HELICASE RAD3/XP-D SUBFAMILY MEMBER"/>
    <property type="match status" value="1"/>
</dbReference>
<evidence type="ECO:0000313" key="7">
    <source>
        <dbReference type="Proteomes" id="UP001595711"/>
    </source>
</evidence>
<dbReference type="SMART" id="SM00491">
    <property type="entry name" value="HELICc2"/>
    <property type="match status" value="1"/>
</dbReference>
<proteinExistence type="inferred from homology"/>
<evidence type="ECO:0000256" key="1">
    <source>
        <dbReference type="ARBA" id="ARBA00022741"/>
    </source>
</evidence>
<keyword evidence="1" id="KW-0547">Nucleotide-binding</keyword>
<gene>
    <name evidence="6" type="ORF">ACFOOQ_09180</name>
</gene>
<dbReference type="PROSITE" id="PS51193">
    <property type="entry name" value="HELICASE_ATP_BIND_2"/>
    <property type="match status" value="1"/>
</dbReference>
<dbReference type="EMBL" id="JBHRYJ010000001">
    <property type="protein sequence ID" value="MFC3675712.1"/>
    <property type="molecule type" value="Genomic_DNA"/>
</dbReference>
<evidence type="ECO:0000256" key="3">
    <source>
        <dbReference type="ARBA" id="ARBA00022840"/>
    </source>
</evidence>
<dbReference type="EC" id="3.6.4.12" evidence="6"/>
<dbReference type="GO" id="GO:0003678">
    <property type="term" value="F:DNA helicase activity"/>
    <property type="evidence" value="ECO:0007669"/>
    <property type="project" value="UniProtKB-EC"/>
</dbReference>
<reference evidence="7" key="1">
    <citation type="journal article" date="2019" name="Int. J. Syst. Evol. Microbiol.">
        <title>The Global Catalogue of Microorganisms (GCM) 10K type strain sequencing project: providing services to taxonomists for standard genome sequencing and annotation.</title>
        <authorList>
            <consortium name="The Broad Institute Genomics Platform"/>
            <consortium name="The Broad Institute Genome Sequencing Center for Infectious Disease"/>
            <person name="Wu L."/>
            <person name="Ma J."/>
        </authorList>
    </citation>
    <scope>NUCLEOTIDE SEQUENCE [LARGE SCALE GENOMIC DNA]</scope>
    <source>
        <strain evidence="7">KCTC 42182</strain>
    </source>
</reference>
<dbReference type="InterPro" id="IPR045028">
    <property type="entry name" value="DinG/Rad3-like"/>
</dbReference>
<keyword evidence="2 6" id="KW-0378">Hydrolase</keyword>
<dbReference type="GO" id="GO:0016787">
    <property type="term" value="F:hydrolase activity"/>
    <property type="evidence" value="ECO:0007669"/>
    <property type="project" value="UniProtKB-KW"/>
</dbReference>
<keyword evidence="6" id="KW-0347">Helicase</keyword>
<dbReference type="InterPro" id="IPR027417">
    <property type="entry name" value="P-loop_NTPase"/>
</dbReference>
<dbReference type="InterPro" id="IPR006555">
    <property type="entry name" value="ATP-dep_Helicase_C"/>
</dbReference>
<feature type="domain" description="Helicase ATP-binding" evidence="5">
    <location>
        <begin position="205"/>
        <end position="480"/>
    </location>
</feature>
<name>A0ABV7VFK4_9PROT</name>
<evidence type="ECO:0000259" key="5">
    <source>
        <dbReference type="PROSITE" id="PS51193"/>
    </source>
</evidence>
<dbReference type="SUPFAM" id="SSF52540">
    <property type="entry name" value="P-loop containing nucleoside triphosphate hydrolases"/>
    <property type="match status" value="2"/>
</dbReference>
<evidence type="ECO:0000313" key="6">
    <source>
        <dbReference type="EMBL" id="MFC3675712.1"/>
    </source>
</evidence>
<evidence type="ECO:0000256" key="2">
    <source>
        <dbReference type="ARBA" id="ARBA00022801"/>
    </source>
</evidence>
<sequence>MTDTPDLSAALARLPALVAGGGVAWWAEAGRVEKITPDAAARRARATPPLLVHGKATAARLGVEPFPSLDLLDLFAFVRPARFCLPTAHGLLDRVGLDAADDEEAAQYLHEAAAILLAELPQQQPRSLRRAARLAQTLNKAGWSWAPWLLDAFGPVLANVPAGGAGGLDIWQELPEWVDYAPPPPPDTQSVSAAEARERLARLLGRNPQGPAAELREAQADYAATTAQAFAPREAVGMPEMVLAEAGTGIGKTLGYIAPASVWAEKNGGSVWLSTYTKNLQRQLDRELDRLFPDPAEKAAKVVIRKGRENYLCLLNLEDAAQGGAARPQDLVPLALVARWAGATRDGDLAGGDFPAWAVDLHGRARTVGLTDQRGECIHAGCPHYRKCFIERSVRKSRKAEMVIANHALVMIQAAMGEDDSQKPLRYVFDEGHHLFEAADSAFAAHLTGQEAIELRRWLRGPEGGRRSRARGLANRIGDLVNDNEAGKAALEAVTEAARALPGDGWLPRLTDGAPNGSGEIFLAKVRQQVLARAREPDSPYGLECPTREPVDGLIEAARIFATGIARILEPLNKLAKALTDMLADETAELETATRSRIEGALRGLLRRKLTLEAWRSMLLDLETGTPDAFVDWFALDRIEGRDFDLGLYRHYLDPMLPFAGAVLKPAHGVAVTSATLRDLAPGKSDAAPEAAWGTADIRSGARHLPMPARHAAFPSPFDYGGRTRVLVVTDVRRDAMDQVAAAYRELFLAAGGGGLGLFTAIFRLRAVQKRILRPLAEAGLPLYAQHVDPLDNATLVDIFRSEEHACLLGTDAMRDGVDVPGASLRLVVFDRVPWPRPDLLHKARKAAFGGQAYDDLLTRLKLKQAYGRLLRTANDYGVFVVLDAQLPSRLLSAFPSSVEVRRVGIAEAVAETRGFLTQMRSGAATAAQDGF</sequence>